<dbReference type="STRING" id="869754.A0A1A0HHJ2"/>
<dbReference type="GO" id="GO:0005524">
    <property type="term" value="F:ATP binding"/>
    <property type="evidence" value="ECO:0007669"/>
    <property type="project" value="UniProtKB-KW"/>
</dbReference>
<dbReference type="AlphaFoldDB" id="A0A1A0HHJ2"/>
<dbReference type="SUPFAM" id="SSF111331">
    <property type="entry name" value="NAD kinase/diacylglycerol kinase-like"/>
    <property type="match status" value="1"/>
</dbReference>
<accession>A0A1A0HHJ2</accession>
<dbReference type="InterPro" id="IPR050187">
    <property type="entry name" value="Lipid_Phosphate_FormReg"/>
</dbReference>
<dbReference type="GO" id="GO:0001727">
    <property type="term" value="F:lipid kinase activity"/>
    <property type="evidence" value="ECO:0007669"/>
    <property type="project" value="TreeGrafter"/>
</dbReference>
<gene>
    <name evidence="6" type="ORF">METBIDRAFT_36414</name>
</gene>
<dbReference type="GO" id="GO:0016020">
    <property type="term" value="C:membrane"/>
    <property type="evidence" value="ECO:0007669"/>
    <property type="project" value="TreeGrafter"/>
</dbReference>
<proteinExistence type="predicted"/>
<evidence type="ECO:0000256" key="2">
    <source>
        <dbReference type="ARBA" id="ARBA00022741"/>
    </source>
</evidence>
<evidence type="ECO:0000256" key="4">
    <source>
        <dbReference type="ARBA" id="ARBA00022840"/>
    </source>
</evidence>
<dbReference type="InterPro" id="IPR016064">
    <property type="entry name" value="NAD/diacylglycerol_kinase_sf"/>
</dbReference>
<dbReference type="Gene3D" id="3.40.50.10330">
    <property type="entry name" value="Probable inorganic polyphosphate/atp-NAD kinase, domain 1"/>
    <property type="match status" value="1"/>
</dbReference>
<comment type="caution">
    <text evidence="6">The sequence shown here is derived from an EMBL/GenBank/DDBJ whole genome shotgun (WGS) entry which is preliminary data.</text>
</comment>
<dbReference type="InterPro" id="IPR001206">
    <property type="entry name" value="Diacylglycerol_kinase_cat_dom"/>
</dbReference>
<dbReference type="InterPro" id="IPR045540">
    <property type="entry name" value="YegS/DAGK_C"/>
</dbReference>
<evidence type="ECO:0000259" key="5">
    <source>
        <dbReference type="PROSITE" id="PS50146"/>
    </source>
</evidence>
<keyword evidence="2" id="KW-0547">Nucleotide-binding</keyword>
<evidence type="ECO:0000256" key="1">
    <source>
        <dbReference type="ARBA" id="ARBA00022679"/>
    </source>
</evidence>
<keyword evidence="3" id="KW-0418">Kinase</keyword>
<evidence type="ECO:0000256" key="3">
    <source>
        <dbReference type="ARBA" id="ARBA00022777"/>
    </source>
</evidence>
<dbReference type="RefSeq" id="XP_018713828.1">
    <property type="nucleotide sequence ID" value="XM_018856736.1"/>
</dbReference>
<feature type="domain" description="DAGKc" evidence="5">
    <location>
        <begin position="114"/>
        <end position="253"/>
    </location>
</feature>
<dbReference type="PANTHER" id="PTHR12358">
    <property type="entry name" value="SPHINGOSINE KINASE"/>
    <property type="match status" value="1"/>
</dbReference>
<dbReference type="EMBL" id="LXTC01000001">
    <property type="protein sequence ID" value="OBA23347.1"/>
    <property type="molecule type" value="Genomic_DNA"/>
</dbReference>
<dbReference type="InterPro" id="IPR017438">
    <property type="entry name" value="ATP-NAD_kinase_N"/>
</dbReference>
<dbReference type="Pfam" id="PF19279">
    <property type="entry name" value="YegS_C"/>
    <property type="match status" value="1"/>
</dbReference>
<dbReference type="PROSITE" id="PS50146">
    <property type="entry name" value="DAGK"/>
    <property type="match status" value="1"/>
</dbReference>
<name>A0A1A0HHJ2_9ASCO</name>
<protein>
    <recommendedName>
        <fullName evidence="5">DAGKc domain-containing protein</fullName>
    </recommendedName>
</protein>
<organism evidence="6 7">
    <name type="scientific">Metschnikowia bicuspidata var. bicuspidata NRRL YB-4993</name>
    <dbReference type="NCBI Taxonomy" id="869754"/>
    <lineage>
        <taxon>Eukaryota</taxon>
        <taxon>Fungi</taxon>
        <taxon>Dikarya</taxon>
        <taxon>Ascomycota</taxon>
        <taxon>Saccharomycotina</taxon>
        <taxon>Pichiomycetes</taxon>
        <taxon>Metschnikowiaceae</taxon>
        <taxon>Metschnikowia</taxon>
    </lineage>
</organism>
<keyword evidence="7" id="KW-1185">Reference proteome</keyword>
<reference evidence="6 7" key="1">
    <citation type="submission" date="2016-05" db="EMBL/GenBank/DDBJ databases">
        <title>Comparative genomics of biotechnologically important yeasts.</title>
        <authorList>
            <consortium name="DOE Joint Genome Institute"/>
            <person name="Riley R."/>
            <person name="Haridas S."/>
            <person name="Wolfe K.H."/>
            <person name="Lopes M.R."/>
            <person name="Hittinger C.T."/>
            <person name="Goker M."/>
            <person name="Salamov A."/>
            <person name="Wisecaver J."/>
            <person name="Long T.M."/>
            <person name="Aerts A.L."/>
            <person name="Barry K."/>
            <person name="Choi C."/>
            <person name="Clum A."/>
            <person name="Coughlan A.Y."/>
            <person name="Deshpande S."/>
            <person name="Douglass A.P."/>
            <person name="Hanson S.J."/>
            <person name="Klenk H.-P."/>
            <person name="LaButti K."/>
            <person name="Lapidus A."/>
            <person name="Lindquist E."/>
            <person name="Lipzen A."/>
            <person name="Meier-kolthoff J.P."/>
            <person name="Ohm R.A."/>
            <person name="Otillar R.P."/>
            <person name="Pangilinan J."/>
            <person name="Peng Y."/>
            <person name="Rokas A."/>
            <person name="Rosa C.A."/>
            <person name="Scheuner C."/>
            <person name="Sibirny A.A."/>
            <person name="Slot J.C."/>
            <person name="Stielow J.B."/>
            <person name="Sun H."/>
            <person name="Kurtzman C.P."/>
            <person name="Blackwell M."/>
            <person name="Grigoriev I.V."/>
            <person name="Jeffries T.W."/>
        </authorList>
    </citation>
    <scope>NUCLEOTIDE SEQUENCE [LARGE SCALE GENOMIC DNA]</scope>
    <source>
        <strain evidence="6 7">NRRL YB-4993</strain>
    </source>
</reference>
<dbReference type="PANTHER" id="PTHR12358:SF31">
    <property type="entry name" value="ACYLGLYCEROL KINASE, MITOCHONDRIAL"/>
    <property type="match status" value="1"/>
</dbReference>
<sequence>MSNGLSNTSAVSEKALVGEYGITIVKPTASRATYGVLCFGSAPVSNATENLHVPFKNVLFCENSSSSEVDLTYAVVDGEKIEIHQDCLDVGAYTLDSLPDMAHHIMLLSYQQGSKIPRVMIVLNNFGGQGNARKIYQSQILPVLQAAHVEYAYMETEYSGHASDIARELELSEYDIIACCSGDGVPHEVMNGFYQRADREQAFEQIAITQLPCGSGNALSLSSFGTNSAGIAAVKMLKLARKRMDAMAVTQGSTTKISFLSQAYGIIADSDIGTEHLRWMGPMRFDFGVTQRLITNTTYPCDLFVKYVLRDNDEIQGHYNKHRFNPVDDRGATELELVARFPTFDVLPPADWEQLPREITDNLSIFYVGKMPYVLSDAQFFPAALPNDGCMDMIITSAKTSFFKMAKLLFSIDKGRHIDSPDVLHAKISAYRLVPRIGAENHFISVDGESFPFEPLQVEVLSRTLTVLLDEGAFVDTCLTGGS</sequence>
<keyword evidence="1" id="KW-0808">Transferase</keyword>
<evidence type="ECO:0000313" key="7">
    <source>
        <dbReference type="Proteomes" id="UP000092555"/>
    </source>
</evidence>
<dbReference type="GO" id="GO:0046512">
    <property type="term" value="P:sphingosine biosynthetic process"/>
    <property type="evidence" value="ECO:0007669"/>
    <property type="project" value="TreeGrafter"/>
</dbReference>
<dbReference type="SMART" id="SM00046">
    <property type="entry name" value="DAGKc"/>
    <property type="match status" value="1"/>
</dbReference>
<keyword evidence="4" id="KW-0067">ATP-binding</keyword>
<dbReference type="Proteomes" id="UP000092555">
    <property type="component" value="Unassembled WGS sequence"/>
</dbReference>
<dbReference type="GO" id="GO:0005737">
    <property type="term" value="C:cytoplasm"/>
    <property type="evidence" value="ECO:0007669"/>
    <property type="project" value="TreeGrafter"/>
</dbReference>
<dbReference type="Pfam" id="PF00781">
    <property type="entry name" value="DAGK_cat"/>
    <property type="match status" value="1"/>
</dbReference>
<evidence type="ECO:0000313" key="6">
    <source>
        <dbReference type="EMBL" id="OBA23347.1"/>
    </source>
</evidence>
<dbReference type="Gene3D" id="2.60.200.40">
    <property type="match status" value="1"/>
</dbReference>
<dbReference type="GeneID" id="30029712"/>
<dbReference type="OrthoDB" id="3853857at2759"/>